<feature type="compositionally biased region" description="Polar residues" evidence="1">
    <location>
        <begin position="24"/>
        <end position="40"/>
    </location>
</feature>
<dbReference type="Proteomes" id="UP000031971">
    <property type="component" value="Unassembled WGS sequence"/>
</dbReference>
<dbReference type="STRING" id="272627.CCC_03795"/>
<reference evidence="2 3" key="1">
    <citation type="submission" date="2015-01" db="EMBL/GenBank/DDBJ databases">
        <title>Genome Sequence of Magnetospirillum magnetotacticum Strain MS-1.</title>
        <authorList>
            <person name="Marinov G.K."/>
            <person name="Smalley M.D."/>
            <person name="DeSalvo G."/>
        </authorList>
    </citation>
    <scope>NUCLEOTIDE SEQUENCE [LARGE SCALE GENOMIC DNA]</scope>
    <source>
        <strain evidence="2 3">MS-1</strain>
    </source>
</reference>
<evidence type="ECO:0000256" key="1">
    <source>
        <dbReference type="SAM" id="MobiDB-lite"/>
    </source>
</evidence>
<proteinExistence type="predicted"/>
<feature type="compositionally biased region" description="Basic and acidic residues" evidence="1">
    <location>
        <begin position="42"/>
        <end position="52"/>
    </location>
</feature>
<feature type="region of interest" description="Disordered" evidence="1">
    <location>
        <begin position="14"/>
        <end position="52"/>
    </location>
</feature>
<evidence type="ECO:0000313" key="3">
    <source>
        <dbReference type="Proteomes" id="UP000031971"/>
    </source>
</evidence>
<organism evidence="2 3">
    <name type="scientific">Paramagnetospirillum magnetotacticum MS-1</name>
    <dbReference type="NCBI Taxonomy" id="272627"/>
    <lineage>
        <taxon>Bacteria</taxon>
        <taxon>Pseudomonadati</taxon>
        <taxon>Pseudomonadota</taxon>
        <taxon>Alphaproteobacteria</taxon>
        <taxon>Rhodospirillales</taxon>
        <taxon>Magnetospirillaceae</taxon>
        <taxon>Paramagnetospirillum</taxon>
    </lineage>
</organism>
<protein>
    <submittedName>
        <fullName evidence="2">Uncharacterized protein</fullName>
    </submittedName>
</protein>
<keyword evidence="3" id="KW-1185">Reference proteome</keyword>
<gene>
    <name evidence="2" type="ORF">CCC_03795</name>
</gene>
<comment type="caution">
    <text evidence="2">The sequence shown here is derived from an EMBL/GenBank/DDBJ whole genome shotgun (WGS) entry which is preliminary data.</text>
</comment>
<dbReference type="EMBL" id="JXSL01000022">
    <property type="protein sequence ID" value="KIL99623.1"/>
    <property type="molecule type" value="Genomic_DNA"/>
</dbReference>
<dbReference type="AlphaFoldDB" id="A0A0C2YWY7"/>
<accession>A0A0C2YWY7</accession>
<sequence>MNTVRTAFAALPLSSRRPKGGGISSCSAVSALPPSNQTEIPRSARDDMESGK</sequence>
<name>A0A0C2YWY7_PARME</name>
<evidence type="ECO:0000313" key="2">
    <source>
        <dbReference type="EMBL" id="KIL99623.1"/>
    </source>
</evidence>